<dbReference type="SMART" id="SM01246">
    <property type="entry name" value="Josephin"/>
    <property type="match status" value="1"/>
</dbReference>
<evidence type="ECO:0000256" key="2">
    <source>
        <dbReference type="ARBA" id="ARBA00012759"/>
    </source>
</evidence>
<dbReference type="GO" id="GO:0006364">
    <property type="term" value="P:rRNA processing"/>
    <property type="evidence" value="ECO:0007669"/>
    <property type="project" value="InterPro"/>
</dbReference>
<feature type="domain" description="Brix" evidence="8">
    <location>
        <begin position="213"/>
        <end position="474"/>
    </location>
</feature>
<comment type="catalytic activity">
    <reaction evidence="1">
        <text>Thiol-dependent hydrolysis of ester, thioester, amide, peptide and isopeptide bonds formed by the C-terminal Gly of ubiquitin (a 76-residue protein attached to proteins as an intracellular targeting signal).</text>
        <dbReference type="EC" id="3.4.19.12"/>
    </reaction>
</comment>
<feature type="compositionally biased region" description="Acidic residues" evidence="7">
    <location>
        <begin position="564"/>
        <end position="584"/>
    </location>
</feature>
<dbReference type="SMART" id="SM00879">
    <property type="entry name" value="Brix"/>
    <property type="match status" value="1"/>
</dbReference>
<keyword evidence="4" id="KW-0833">Ubl conjugation pathway</keyword>
<feature type="compositionally biased region" description="Basic and acidic residues" evidence="7">
    <location>
        <begin position="490"/>
        <end position="511"/>
    </location>
</feature>
<feature type="compositionally biased region" description="Basic and acidic residues" evidence="7">
    <location>
        <begin position="552"/>
        <end position="563"/>
    </location>
</feature>
<dbReference type="Proteomes" id="UP000726737">
    <property type="component" value="Unassembled WGS sequence"/>
</dbReference>
<dbReference type="PANTHER" id="PTHR12661">
    <property type="entry name" value="PETER PAN-RELATED"/>
    <property type="match status" value="1"/>
</dbReference>
<comment type="caution">
    <text evidence="10">The sequence shown here is derived from an EMBL/GenBank/DDBJ whole genome shotgun (WGS) entry which is preliminary data.</text>
</comment>
<dbReference type="OrthoDB" id="10261452at2759"/>
<keyword evidence="3" id="KW-0645">Protease</keyword>
<dbReference type="InterPro" id="IPR045112">
    <property type="entry name" value="PPAN-like"/>
</dbReference>
<sequence>MSKIASNCSLYHEVQTHGQCGKHTLNNLLQGPVFSTADLDVIAERLYQITQENLQTVVWKNPYKSPLGMGFYDVSVLEAALAQQQCTLSWFDARQNIADCLSKQTESMVGLIAHVPTSPRWVPFWKGQHWFGILRLPNGEFIDMDSRLSQPVAFDGFQETIDFFNDILHNGGRLFLIHRTGAEEELTESTMRKKNRTHKKPDESENPNAPKVPKTFVMRSGEVGHSVMGLVGDIRRLMEPNTATKLRERKNNRLRDFVAVAGPLGVTHFVILSRTDHGTNLRIARLPRGPTLSFQVKTYSLAKDIAAMQKAPKSPGLEFHMAPLLVLNNFGDSNEMKLMSTVFQNMFPPINIQTMQLADARRVVLLNYNSETKNLDFRHYNISIKPVGISKSIKRVITTDVPDLQGFDDISDYVLRGAFASESDVEDGPEATVTLGQDYVGRNNRKQDQRAIKLVELGPRMELKLIKIQAGMCDGEVLYHDFIKRSPEELKAQKTERNKKLQEKAARRKVQEVNVAKKKAEQTAAKEAHRLATGGAPRQPDEEENEDEDKEDKDANGKRKRSDDDDDDVSDVAQEDQFDDDSDNYSDMGDMAPQFSDEDEGDYSGEDNDQMEGLSDDE</sequence>
<protein>
    <recommendedName>
        <fullName evidence="2">ubiquitinyl hydrolase 1</fullName>
        <ecNumber evidence="2">3.4.19.12</ecNumber>
    </recommendedName>
</protein>
<dbReference type="EMBL" id="JAAAJA010000013">
    <property type="protein sequence ID" value="KAG0266724.1"/>
    <property type="molecule type" value="Genomic_DNA"/>
</dbReference>
<dbReference type="PANTHER" id="PTHR12661:SF5">
    <property type="entry name" value="SUPPRESSOR OF SWI4 1 HOMOLOG"/>
    <property type="match status" value="1"/>
</dbReference>
<dbReference type="GO" id="GO:0019843">
    <property type="term" value="F:rRNA binding"/>
    <property type="evidence" value="ECO:0007669"/>
    <property type="project" value="InterPro"/>
</dbReference>
<feature type="active site" evidence="6">
    <location>
        <position position="20"/>
    </location>
</feature>
<feature type="compositionally biased region" description="Acidic residues" evidence="7">
    <location>
        <begin position="541"/>
        <end position="551"/>
    </location>
</feature>
<dbReference type="InterPro" id="IPR007109">
    <property type="entry name" value="Brix"/>
</dbReference>
<dbReference type="Gene3D" id="3.90.70.40">
    <property type="match status" value="1"/>
</dbReference>
<dbReference type="GO" id="GO:0000027">
    <property type="term" value="P:ribosomal large subunit assembly"/>
    <property type="evidence" value="ECO:0007669"/>
    <property type="project" value="TreeGrafter"/>
</dbReference>
<evidence type="ECO:0000256" key="5">
    <source>
        <dbReference type="ARBA" id="ARBA00022801"/>
    </source>
</evidence>
<dbReference type="GO" id="GO:0030687">
    <property type="term" value="C:preribosome, large subunit precursor"/>
    <property type="evidence" value="ECO:0007669"/>
    <property type="project" value="TreeGrafter"/>
</dbReference>
<feature type="domain" description="Josephin" evidence="9">
    <location>
        <begin position="7"/>
        <end position="193"/>
    </location>
</feature>
<feature type="compositionally biased region" description="Acidic residues" evidence="7">
    <location>
        <begin position="596"/>
        <end position="618"/>
    </location>
</feature>
<evidence type="ECO:0000259" key="8">
    <source>
        <dbReference type="PROSITE" id="PS50833"/>
    </source>
</evidence>
<dbReference type="GO" id="GO:0016579">
    <property type="term" value="P:protein deubiquitination"/>
    <property type="evidence" value="ECO:0007669"/>
    <property type="project" value="InterPro"/>
</dbReference>
<dbReference type="InterPro" id="IPR006155">
    <property type="entry name" value="Josephin"/>
</dbReference>
<keyword evidence="5 6" id="KW-0378">Hydrolase</keyword>
<evidence type="ECO:0000256" key="3">
    <source>
        <dbReference type="ARBA" id="ARBA00022670"/>
    </source>
</evidence>
<feature type="region of interest" description="Disordered" evidence="7">
    <location>
        <begin position="186"/>
        <end position="213"/>
    </location>
</feature>
<evidence type="ECO:0000256" key="6">
    <source>
        <dbReference type="PROSITE-ProRule" id="PRU00331"/>
    </source>
</evidence>
<evidence type="ECO:0000313" key="10">
    <source>
        <dbReference type="EMBL" id="KAG0266724.1"/>
    </source>
</evidence>
<dbReference type="GO" id="GO:0006508">
    <property type="term" value="P:proteolysis"/>
    <property type="evidence" value="ECO:0007669"/>
    <property type="project" value="UniProtKB-KW"/>
</dbReference>
<feature type="compositionally biased region" description="Basic and acidic residues" evidence="7">
    <location>
        <begin position="518"/>
        <end position="530"/>
    </location>
</feature>
<feature type="active site" evidence="6">
    <location>
        <position position="145"/>
    </location>
</feature>
<reference evidence="10" key="1">
    <citation type="journal article" date="2020" name="Fungal Divers.">
        <title>Resolving the Mortierellaceae phylogeny through synthesis of multi-gene phylogenetics and phylogenomics.</title>
        <authorList>
            <person name="Vandepol N."/>
            <person name="Liber J."/>
            <person name="Desiro A."/>
            <person name="Na H."/>
            <person name="Kennedy M."/>
            <person name="Barry K."/>
            <person name="Grigoriev I.V."/>
            <person name="Miller A.N."/>
            <person name="O'Donnell K."/>
            <person name="Stajich J.E."/>
            <person name="Bonito G."/>
        </authorList>
    </citation>
    <scope>NUCLEOTIDE SEQUENCE</scope>
    <source>
        <strain evidence="10">KOD948</strain>
    </source>
</reference>
<gene>
    <name evidence="10" type="ORF">BG011_001183</name>
</gene>
<keyword evidence="11" id="KW-1185">Reference proteome</keyword>
<name>A0A9P6QGM0_9FUNG</name>
<feature type="active site" evidence="6">
    <location>
        <position position="129"/>
    </location>
</feature>
<dbReference type="EC" id="3.4.19.12" evidence="2"/>
<dbReference type="AlphaFoldDB" id="A0A9P6QGM0"/>
<dbReference type="GO" id="GO:0004843">
    <property type="term" value="F:cysteine-type deubiquitinase activity"/>
    <property type="evidence" value="ECO:0007669"/>
    <property type="project" value="UniProtKB-EC"/>
</dbReference>
<accession>A0A9P6QGM0</accession>
<dbReference type="Pfam" id="PF02099">
    <property type="entry name" value="Josephin"/>
    <property type="match status" value="1"/>
</dbReference>
<evidence type="ECO:0000256" key="4">
    <source>
        <dbReference type="ARBA" id="ARBA00022786"/>
    </source>
</evidence>
<evidence type="ECO:0000256" key="7">
    <source>
        <dbReference type="SAM" id="MobiDB-lite"/>
    </source>
</evidence>
<evidence type="ECO:0000313" key="11">
    <source>
        <dbReference type="Proteomes" id="UP000726737"/>
    </source>
</evidence>
<evidence type="ECO:0000256" key="1">
    <source>
        <dbReference type="ARBA" id="ARBA00000707"/>
    </source>
</evidence>
<evidence type="ECO:0000259" key="9">
    <source>
        <dbReference type="PROSITE" id="PS50957"/>
    </source>
</evidence>
<organism evidence="10 11">
    <name type="scientific">Mortierella polycephala</name>
    <dbReference type="NCBI Taxonomy" id="41804"/>
    <lineage>
        <taxon>Eukaryota</taxon>
        <taxon>Fungi</taxon>
        <taxon>Fungi incertae sedis</taxon>
        <taxon>Mucoromycota</taxon>
        <taxon>Mortierellomycotina</taxon>
        <taxon>Mortierellomycetes</taxon>
        <taxon>Mortierellales</taxon>
        <taxon>Mortierellaceae</taxon>
        <taxon>Mortierella</taxon>
    </lineage>
</organism>
<dbReference type="PROSITE" id="PS50833">
    <property type="entry name" value="BRIX"/>
    <property type="match status" value="1"/>
</dbReference>
<dbReference type="Pfam" id="PF04427">
    <property type="entry name" value="Brix"/>
    <property type="match status" value="1"/>
</dbReference>
<dbReference type="PROSITE" id="PS50957">
    <property type="entry name" value="JOSEPHIN"/>
    <property type="match status" value="1"/>
</dbReference>
<proteinExistence type="predicted"/>
<feature type="region of interest" description="Disordered" evidence="7">
    <location>
        <begin position="490"/>
        <end position="618"/>
    </location>
</feature>